<name>A0ABP9TR80_9MICC</name>
<protein>
    <submittedName>
        <fullName evidence="2">Uncharacterized protein</fullName>
    </submittedName>
</protein>
<feature type="region of interest" description="Disordered" evidence="1">
    <location>
        <begin position="1"/>
        <end position="21"/>
    </location>
</feature>
<accession>A0ABP9TR80</accession>
<reference evidence="3" key="1">
    <citation type="journal article" date="2019" name="Int. J. Syst. Evol. Microbiol.">
        <title>The Global Catalogue of Microorganisms (GCM) 10K type strain sequencing project: providing services to taxonomists for standard genome sequencing and annotation.</title>
        <authorList>
            <consortium name="The Broad Institute Genomics Platform"/>
            <consortium name="The Broad Institute Genome Sequencing Center for Infectious Disease"/>
            <person name="Wu L."/>
            <person name="Ma J."/>
        </authorList>
    </citation>
    <scope>NUCLEOTIDE SEQUENCE [LARGE SCALE GENOMIC DNA]</scope>
    <source>
        <strain evidence="3">JCM 18952</strain>
    </source>
</reference>
<dbReference type="EMBL" id="BAABLK010000029">
    <property type="protein sequence ID" value="GAA5227589.1"/>
    <property type="molecule type" value="Genomic_DNA"/>
</dbReference>
<keyword evidence="3" id="KW-1185">Reference proteome</keyword>
<evidence type="ECO:0000313" key="2">
    <source>
        <dbReference type="EMBL" id="GAA5227589.1"/>
    </source>
</evidence>
<evidence type="ECO:0000313" key="3">
    <source>
        <dbReference type="Proteomes" id="UP001501257"/>
    </source>
</evidence>
<evidence type="ECO:0000256" key="1">
    <source>
        <dbReference type="SAM" id="MobiDB-lite"/>
    </source>
</evidence>
<comment type="caution">
    <text evidence="2">The sequence shown here is derived from an EMBL/GenBank/DDBJ whole genome shotgun (WGS) entry which is preliminary data.</text>
</comment>
<sequence length="84" mass="9377">MGPSRLTLGDEKETSGLPGRIRFPLQRAPDPEFCHAAQWPMGMDRVEYVKFQWSTVLFLADDMLAGGLTAPWPATATYTGVAYW</sequence>
<proteinExistence type="predicted"/>
<gene>
    <name evidence="2" type="ORF">GCM10025778_21220</name>
</gene>
<organism evidence="2 3">
    <name type="scientific">Paeniglutamicibacter antarcticus</name>
    <dbReference type="NCBI Taxonomy" id="494023"/>
    <lineage>
        <taxon>Bacteria</taxon>
        <taxon>Bacillati</taxon>
        <taxon>Actinomycetota</taxon>
        <taxon>Actinomycetes</taxon>
        <taxon>Micrococcales</taxon>
        <taxon>Micrococcaceae</taxon>
        <taxon>Paeniglutamicibacter</taxon>
    </lineage>
</organism>
<dbReference type="Proteomes" id="UP001501257">
    <property type="component" value="Unassembled WGS sequence"/>
</dbReference>